<dbReference type="STRING" id="1271860.SAMN05216174_12445"/>
<evidence type="ECO:0000256" key="1">
    <source>
        <dbReference type="SAM" id="MobiDB-lite"/>
    </source>
</evidence>
<feature type="region of interest" description="Disordered" evidence="1">
    <location>
        <begin position="1"/>
        <end position="43"/>
    </location>
</feature>
<name>A0A1G6YYU2_9PSEU</name>
<dbReference type="Proteomes" id="UP000199501">
    <property type="component" value="Unassembled WGS sequence"/>
</dbReference>
<dbReference type="EMBL" id="FMZZ01000024">
    <property type="protein sequence ID" value="SDD95442.1"/>
    <property type="molecule type" value="Genomic_DNA"/>
</dbReference>
<keyword evidence="3" id="KW-1185">Reference proteome</keyword>
<dbReference type="AlphaFoldDB" id="A0A1G6YYU2"/>
<evidence type="ECO:0000313" key="3">
    <source>
        <dbReference type="Proteomes" id="UP000199501"/>
    </source>
</evidence>
<organism evidence="2 3">
    <name type="scientific">Actinokineospora iranica</name>
    <dbReference type="NCBI Taxonomy" id="1271860"/>
    <lineage>
        <taxon>Bacteria</taxon>
        <taxon>Bacillati</taxon>
        <taxon>Actinomycetota</taxon>
        <taxon>Actinomycetes</taxon>
        <taxon>Pseudonocardiales</taxon>
        <taxon>Pseudonocardiaceae</taxon>
        <taxon>Actinokineospora</taxon>
    </lineage>
</organism>
<accession>A0A1G6YYU2</accession>
<proteinExistence type="predicted"/>
<sequence>MGGAGKGGGGADTEHQRPSYLVEADPDDLFGTDEITAPPVIGQ</sequence>
<reference evidence="3" key="1">
    <citation type="submission" date="2016-10" db="EMBL/GenBank/DDBJ databases">
        <authorList>
            <person name="Varghese N."/>
            <person name="Submissions S."/>
        </authorList>
    </citation>
    <scope>NUCLEOTIDE SEQUENCE [LARGE SCALE GENOMIC DNA]</scope>
    <source>
        <strain evidence="3">IBRC-M 10403</strain>
    </source>
</reference>
<feature type="compositionally biased region" description="Gly residues" evidence="1">
    <location>
        <begin position="1"/>
        <end position="11"/>
    </location>
</feature>
<protein>
    <submittedName>
        <fullName evidence="2">Uncharacterized protein</fullName>
    </submittedName>
</protein>
<gene>
    <name evidence="2" type="ORF">SAMN05216174_12445</name>
</gene>
<evidence type="ECO:0000313" key="2">
    <source>
        <dbReference type="EMBL" id="SDD95442.1"/>
    </source>
</evidence>